<evidence type="ECO:0000256" key="2">
    <source>
        <dbReference type="SAM" id="Phobius"/>
    </source>
</evidence>
<keyword evidence="2" id="KW-0812">Transmembrane</keyword>
<feature type="transmembrane region" description="Helical" evidence="2">
    <location>
        <begin position="53"/>
        <end position="75"/>
    </location>
</feature>
<dbReference type="EMBL" id="JANIGO010000001">
    <property type="protein sequence ID" value="MCQ8895475.1"/>
    <property type="molecule type" value="Genomic_DNA"/>
</dbReference>
<reference evidence="4 5" key="1">
    <citation type="submission" date="2022-07" db="EMBL/GenBank/DDBJ databases">
        <authorList>
            <person name="Xamxidin M."/>
            <person name="Wu M."/>
        </authorList>
    </citation>
    <scope>NUCLEOTIDE SEQUENCE [LARGE SCALE GENOMIC DNA]</scope>
    <source>
        <strain evidence="4 5">NBRC 111650</strain>
    </source>
</reference>
<comment type="caution">
    <text evidence="4">The sequence shown here is derived from an EMBL/GenBank/DDBJ whole genome shotgun (WGS) entry which is preliminary data.</text>
</comment>
<name>A0ABT1WDA4_9BURK</name>
<evidence type="ECO:0000259" key="3">
    <source>
        <dbReference type="Pfam" id="PF13937"/>
    </source>
</evidence>
<feature type="domain" description="Sodium symporter small subunit" evidence="3">
    <location>
        <begin position="14"/>
        <end position="83"/>
    </location>
</feature>
<evidence type="ECO:0000313" key="4">
    <source>
        <dbReference type="EMBL" id="MCQ8895475.1"/>
    </source>
</evidence>
<accession>A0ABT1WDA4</accession>
<gene>
    <name evidence="4" type="ORF">NQT62_03350</name>
</gene>
<dbReference type="NCBIfam" id="TIGR03647">
    <property type="entry name" value="Na_symport_sm"/>
    <property type="match status" value="1"/>
</dbReference>
<keyword evidence="5" id="KW-1185">Reference proteome</keyword>
<evidence type="ECO:0000256" key="1">
    <source>
        <dbReference type="SAM" id="MobiDB-lite"/>
    </source>
</evidence>
<proteinExistence type="predicted"/>
<feature type="compositionally biased region" description="Polar residues" evidence="1">
    <location>
        <begin position="82"/>
        <end position="96"/>
    </location>
</feature>
<dbReference type="InterPro" id="IPR019886">
    <property type="entry name" value="Na_symporter_ssu"/>
</dbReference>
<protein>
    <submittedName>
        <fullName evidence="4">DUF4212 domain-containing protein</fullName>
    </submittedName>
</protein>
<sequence>MRAPEPLLSPQQYAYWQAVKRLTWRILGVWIVLILGAVLFAPVSEAVLFGVPLSYWIISGALLVSFLGLVVCYAWTMDRLDGQQNSTPTKAMTNNRAEAGDTHENQLRGSDASRH</sequence>
<keyword evidence="2" id="KW-1133">Transmembrane helix</keyword>
<feature type="transmembrane region" description="Helical" evidence="2">
    <location>
        <begin position="22"/>
        <end position="41"/>
    </location>
</feature>
<evidence type="ECO:0000313" key="5">
    <source>
        <dbReference type="Proteomes" id="UP001204142"/>
    </source>
</evidence>
<keyword evidence="2" id="KW-0472">Membrane</keyword>
<organism evidence="4 5">
    <name type="scientific">Limnobacter humi</name>
    <dbReference type="NCBI Taxonomy" id="1778671"/>
    <lineage>
        <taxon>Bacteria</taxon>
        <taxon>Pseudomonadati</taxon>
        <taxon>Pseudomonadota</taxon>
        <taxon>Betaproteobacteria</taxon>
        <taxon>Burkholderiales</taxon>
        <taxon>Burkholderiaceae</taxon>
        <taxon>Limnobacter</taxon>
    </lineage>
</organism>
<feature type="compositionally biased region" description="Basic and acidic residues" evidence="1">
    <location>
        <begin position="98"/>
        <end position="115"/>
    </location>
</feature>
<feature type="region of interest" description="Disordered" evidence="1">
    <location>
        <begin position="81"/>
        <end position="115"/>
    </location>
</feature>
<dbReference type="RefSeq" id="WP_256763151.1">
    <property type="nucleotide sequence ID" value="NZ_JANIGO010000001.1"/>
</dbReference>
<dbReference type="Proteomes" id="UP001204142">
    <property type="component" value="Unassembled WGS sequence"/>
</dbReference>
<dbReference type="Pfam" id="PF13937">
    <property type="entry name" value="DUF4212"/>
    <property type="match status" value="1"/>
</dbReference>